<feature type="region of interest" description="Disordered" evidence="1">
    <location>
        <begin position="21"/>
        <end position="83"/>
    </location>
</feature>
<feature type="signal peptide" evidence="2">
    <location>
        <begin position="1"/>
        <end position="22"/>
    </location>
</feature>
<dbReference type="PROSITE" id="PS51257">
    <property type="entry name" value="PROKAR_LIPOPROTEIN"/>
    <property type="match status" value="1"/>
</dbReference>
<sequence>MKRKALGTLVLAAVVIVGTSGASGGCGSGGDGGTSAPAVGAGGEQSAPSEEHSSAEETPNEPSEPAEEGHDPCINSFGQPGKEITVKGQTLEAQVSIGPCDPEPTQYGGVLQFAYTPDSPPGQWQPLASVAVYGTSGTTKTSTGCKDGWWVVVYTASGRDGNGNDFQHPYSSIPRDIECPAKN</sequence>
<gene>
    <name evidence="3" type="ORF">KGQ19_22530</name>
</gene>
<keyword evidence="2" id="KW-0732">Signal</keyword>
<keyword evidence="4" id="KW-1185">Reference proteome</keyword>
<organism evidence="3 4">
    <name type="scientific">Catenulispora pinistramenti</name>
    <dbReference type="NCBI Taxonomy" id="2705254"/>
    <lineage>
        <taxon>Bacteria</taxon>
        <taxon>Bacillati</taxon>
        <taxon>Actinomycetota</taxon>
        <taxon>Actinomycetes</taxon>
        <taxon>Catenulisporales</taxon>
        <taxon>Catenulisporaceae</taxon>
        <taxon>Catenulispora</taxon>
    </lineage>
</organism>
<evidence type="ECO:0000256" key="1">
    <source>
        <dbReference type="SAM" id="MobiDB-lite"/>
    </source>
</evidence>
<dbReference type="RefSeq" id="WP_212011204.1">
    <property type="nucleotide sequence ID" value="NZ_JAAFYZ010000078.1"/>
</dbReference>
<evidence type="ECO:0000313" key="4">
    <source>
        <dbReference type="Proteomes" id="UP000730482"/>
    </source>
</evidence>
<dbReference type="EMBL" id="JAAFYZ010000078">
    <property type="protein sequence ID" value="MBS2549644.1"/>
    <property type="molecule type" value="Genomic_DNA"/>
</dbReference>
<evidence type="ECO:0000256" key="2">
    <source>
        <dbReference type="SAM" id="SignalP"/>
    </source>
</evidence>
<feature type="chain" id="PRO_5045599897" evidence="2">
    <location>
        <begin position="23"/>
        <end position="183"/>
    </location>
</feature>
<reference evidence="3 4" key="1">
    <citation type="submission" date="2020-02" db="EMBL/GenBank/DDBJ databases">
        <title>Acidophilic actinobacteria isolated from forest soil.</title>
        <authorList>
            <person name="Golinska P."/>
        </authorList>
    </citation>
    <scope>NUCLEOTIDE SEQUENCE [LARGE SCALE GENOMIC DNA]</scope>
    <source>
        <strain evidence="3 4">NL8</strain>
    </source>
</reference>
<name>A0ABS5KUG4_9ACTN</name>
<dbReference type="Proteomes" id="UP000730482">
    <property type="component" value="Unassembled WGS sequence"/>
</dbReference>
<feature type="compositionally biased region" description="Gly residues" evidence="1">
    <location>
        <begin position="21"/>
        <end position="33"/>
    </location>
</feature>
<accession>A0ABS5KUG4</accession>
<protein>
    <submittedName>
        <fullName evidence="3">Uncharacterized protein</fullName>
    </submittedName>
</protein>
<comment type="caution">
    <text evidence="3">The sequence shown here is derived from an EMBL/GenBank/DDBJ whole genome shotgun (WGS) entry which is preliminary data.</text>
</comment>
<proteinExistence type="predicted"/>
<evidence type="ECO:0000313" key="3">
    <source>
        <dbReference type="EMBL" id="MBS2549644.1"/>
    </source>
</evidence>